<organism evidence="19 20">
    <name type="scientific">Psittacicella hinzii</name>
    <dbReference type="NCBI Taxonomy" id="2028575"/>
    <lineage>
        <taxon>Bacteria</taxon>
        <taxon>Pseudomonadati</taxon>
        <taxon>Pseudomonadota</taxon>
        <taxon>Gammaproteobacteria</taxon>
        <taxon>Pasteurellales</taxon>
        <taxon>Psittacicellaceae</taxon>
        <taxon>Psittacicella</taxon>
    </lineage>
</organism>
<keyword evidence="6 14" id="KW-0132">Cell division</keyword>
<keyword evidence="20" id="KW-1185">Reference proteome</keyword>
<comment type="function">
    <text evidence="14">Cell wall formation.</text>
</comment>
<keyword evidence="10 14" id="KW-0573">Peptidoglycan synthesis</keyword>
<evidence type="ECO:0000256" key="6">
    <source>
        <dbReference type="ARBA" id="ARBA00022618"/>
    </source>
</evidence>
<dbReference type="NCBIfam" id="TIGR01082">
    <property type="entry name" value="murC"/>
    <property type="match status" value="1"/>
</dbReference>
<keyword evidence="12 14" id="KW-0961">Cell wall biogenesis/degradation</keyword>
<evidence type="ECO:0000259" key="16">
    <source>
        <dbReference type="Pfam" id="PF01225"/>
    </source>
</evidence>
<dbReference type="OrthoDB" id="9804126at2"/>
<dbReference type="PANTHER" id="PTHR43445:SF3">
    <property type="entry name" value="UDP-N-ACETYLMURAMATE--L-ALANINE LIGASE"/>
    <property type="match status" value="1"/>
</dbReference>
<dbReference type="Gene3D" id="3.40.50.720">
    <property type="entry name" value="NAD(P)-binding Rossmann-like Domain"/>
    <property type="match status" value="1"/>
</dbReference>
<dbReference type="InterPro" id="IPR036615">
    <property type="entry name" value="Mur_ligase_C_dom_sf"/>
</dbReference>
<reference evidence="19 20" key="1">
    <citation type="submission" date="2017-08" db="EMBL/GenBank/DDBJ databases">
        <title>Reclassification of Bisgaard taxon 37 and 44.</title>
        <authorList>
            <person name="Christensen H."/>
        </authorList>
    </citation>
    <scope>NUCLEOTIDE SEQUENCE [LARGE SCALE GENOMIC DNA]</scope>
    <source>
        <strain evidence="19 20">B96_3</strain>
    </source>
</reference>
<proteinExistence type="inferred from homology"/>
<dbReference type="Pfam" id="PF01225">
    <property type="entry name" value="Mur_ligase"/>
    <property type="match status" value="1"/>
</dbReference>
<comment type="subcellular location">
    <subcellularLocation>
        <location evidence="1 14">Cytoplasm</location>
    </subcellularLocation>
</comment>
<keyword evidence="11 14" id="KW-0131">Cell cycle</keyword>
<dbReference type="SUPFAM" id="SSF53244">
    <property type="entry name" value="MurD-like peptide ligases, peptide-binding domain"/>
    <property type="match status" value="1"/>
</dbReference>
<feature type="domain" description="Mur ligase C-terminal" evidence="17">
    <location>
        <begin position="337"/>
        <end position="461"/>
    </location>
</feature>
<evidence type="ECO:0000256" key="2">
    <source>
        <dbReference type="ARBA" id="ARBA00004752"/>
    </source>
</evidence>
<keyword evidence="5 14" id="KW-0436">Ligase</keyword>
<dbReference type="InterPro" id="IPR050061">
    <property type="entry name" value="MurCDEF_pg_biosynth"/>
</dbReference>
<keyword evidence="15" id="KW-0472">Membrane</keyword>
<dbReference type="SUPFAM" id="SSF53623">
    <property type="entry name" value="MurD-like peptide ligases, catalytic domain"/>
    <property type="match status" value="1"/>
</dbReference>
<keyword evidence="8 14" id="KW-0067">ATP-binding</keyword>
<dbReference type="AlphaFoldDB" id="A0A3A1Y768"/>
<feature type="domain" description="Mur ligase central" evidence="18">
    <location>
        <begin position="125"/>
        <end position="305"/>
    </location>
</feature>
<dbReference type="InterPro" id="IPR004101">
    <property type="entry name" value="Mur_ligase_C"/>
</dbReference>
<evidence type="ECO:0000256" key="12">
    <source>
        <dbReference type="ARBA" id="ARBA00023316"/>
    </source>
</evidence>
<dbReference type="InterPro" id="IPR005758">
    <property type="entry name" value="UDP-N-AcMur_Ala_ligase_MurC"/>
</dbReference>
<dbReference type="EMBL" id="NRHC01000016">
    <property type="protein sequence ID" value="RIY34123.1"/>
    <property type="molecule type" value="Genomic_DNA"/>
</dbReference>
<evidence type="ECO:0000313" key="19">
    <source>
        <dbReference type="EMBL" id="RIY34123.1"/>
    </source>
</evidence>
<keyword evidence="15" id="KW-1133">Transmembrane helix</keyword>
<evidence type="ECO:0000313" key="20">
    <source>
        <dbReference type="Proteomes" id="UP000265691"/>
    </source>
</evidence>
<dbReference type="GO" id="GO:0008763">
    <property type="term" value="F:UDP-N-acetylmuramate-L-alanine ligase activity"/>
    <property type="evidence" value="ECO:0007669"/>
    <property type="project" value="UniProtKB-UniRule"/>
</dbReference>
<dbReference type="Pfam" id="PF08245">
    <property type="entry name" value="Mur_ligase_M"/>
    <property type="match status" value="1"/>
</dbReference>
<dbReference type="GO" id="GO:0005524">
    <property type="term" value="F:ATP binding"/>
    <property type="evidence" value="ECO:0007669"/>
    <property type="project" value="UniProtKB-UniRule"/>
</dbReference>
<dbReference type="EC" id="6.3.2.8" evidence="3 14"/>
<dbReference type="HAMAP" id="MF_00046">
    <property type="entry name" value="MurC"/>
    <property type="match status" value="1"/>
</dbReference>
<dbReference type="Pfam" id="PF02875">
    <property type="entry name" value="Mur_ligase_C"/>
    <property type="match status" value="1"/>
</dbReference>
<evidence type="ECO:0000259" key="18">
    <source>
        <dbReference type="Pfam" id="PF08245"/>
    </source>
</evidence>
<dbReference type="GO" id="GO:0005737">
    <property type="term" value="C:cytoplasm"/>
    <property type="evidence" value="ECO:0007669"/>
    <property type="project" value="UniProtKB-SubCell"/>
</dbReference>
<dbReference type="Proteomes" id="UP000265691">
    <property type="component" value="Unassembled WGS sequence"/>
</dbReference>
<feature type="transmembrane region" description="Helical" evidence="15">
    <location>
        <begin position="21"/>
        <end position="40"/>
    </location>
</feature>
<evidence type="ECO:0000259" key="17">
    <source>
        <dbReference type="Pfam" id="PF02875"/>
    </source>
</evidence>
<dbReference type="Gene3D" id="3.90.190.20">
    <property type="entry name" value="Mur ligase, C-terminal domain"/>
    <property type="match status" value="1"/>
</dbReference>
<protein>
    <recommendedName>
        <fullName evidence="3 14">UDP-N-acetylmuramate--L-alanine ligase</fullName>
        <ecNumber evidence="3 14">6.3.2.8</ecNumber>
    </recommendedName>
    <alternativeName>
        <fullName evidence="14">UDP-N-acetylmuramoyl-L-alanine synthetase</fullName>
    </alternativeName>
</protein>
<sequence length="480" mass="52871">MNNQFINQNATTQRKRMKIDGYIHFIGIGGVGMSGIAQVLNNLGYQVSGSDIGKGPTIDNLKAMGIIIYPEHKEENVEQAAFIVVSSAIKESNPEIIAARRKGIPIIRRAQMLAEIMRFRHGITVAGTHGKTTTTAMLATVFTHAGVDPTFINGGIVKSAGSNAHLGKGEYLIAEADESDASFLHLTPFVSVILNIEKDHMETYNGDFNRMVDTYINFLHNIPFYGTAVVCYDSPVIRDIIPRISRKTITYGYHEGADYRIISYTPGVFKCKFSVLTPEQEVLDLELSVSGKHNASNATAALVVALHEGLPLEKIKDGLKAFTGAGRRFDKIGEYQIDEKRKALFIDDYGHHPTELEATIATARENFPDRRLVMLFEPHRYSRTINLFDDFVLALSKADQIILLDVYPAGEEPIVGADSQSLSHEIRKLGKDCIAIGNNDLTQTLNLLLHDNDVVFSQGAGSVSRKVHTALANSGWKKLG</sequence>
<evidence type="ECO:0000256" key="8">
    <source>
        <dbReference type="ARBA" id="ARBA00022840"/>
    </source>
</evidence>
<evidence type="ECO:0000256" key="9">
    <source>
        <dbReference type="ARBA" id="ARBA00022960"/>
    </source>
</evidence>
<name>A0A3A1Y768_9GAMM</name>
<dbReference type="InterPro" id="IPR036565">
    <property type="entry name" value="Mur-like_cat_sf"/>
</dbReference>
<comment type="caution">
    <text evidence="19">The sequence shown here is derived from an EMBL/GenBank/DDBJ whole genome shotgun (WGS) entry which is preliminary data.</text>
</comment>
<dbReference type="GO" id="GO:0051301">
    <property type="term" value="P:cell division"/>
    <property type="evidence" value="ECO:0007669"/>
    <property type="project" value="UniProtKB-KW"/>
</dbReference>
<keyword evidence="15" id="KW-0812">Transmembrane</keyword>
<dbReference type="Gene3D" id="3.40.1190.10">
    <property type="entry name" value="Mur-like, catalytic domain"/>
    <property type="match status" value="1"/>
</dbReference>
<dbReference type="GO" id="GO:0009252">
    <property type="term" value="P:peptidoglycan biosynthetic process"/>
    <property type="evidence" value="ECO:0007669"/>
    <property type="project" value="UniProtKB-UniRule"/>
</dbReference>
<dbReference type="GO" id="GO:0008360">
    <property type="term" value="P:regulation of cell shape"/>
    <property type="evidence" value="ECO:0007669"/>
    <property type="project" value="UniProtKB-KW"/>
</dbReference>
<keyword evidence="9 14" id="KW-0133">Cell shape</keyword>
<feature type="binding site" evidence="14">
    <location>
        <begin position="127"/>
        <end position="133"/>
    </location>
    <ligand>
        <name>ATP</name>
        <dbReference type="ChEBI" id="CHEBI:30616"/>
    </ligand>
</feature>
<dbReference type="InterPro" id="IPR000713">
    <property type="entry name" value="Mur_ligase_N"/>
</dbReference>
<keyword evidence="4 14" id="KW-0963">Cytoplasm</keyword>
<evidence type="ECO:0000256" key="14">
    <source>
        <dbReference type="HAMAP-Rule" id="MF_00046"/>
    </source>
</evidence>
<feature type="domain" description="Mur ligase N-terminal catalytic" evidence="16">
    <location>
        <begin position="23"/>
        <end position="120"/>
    </location>
</feature>
<keyword evidence="7 14" id="KW-0547">Nucleotide-binding</keyword>
<evidence type="ECO:0000256" key="15">
    <source>
        <dbReference type="SAM" id="Phobius"/>
    </source>
</evidence>
<evidence type="ECO:0000256" key="11">
    <source>
        <dbReference type="ARBA" id="ARBA00023306"/>
    </source>
</evidence>
<evidence type="ECO:0000256" key="3">
    <source>
        <dbReference type="ARBA" id="ARBA00012211"/>
    </source>
</evidence>
<dbReference type="FunFam" id="3.40.1190.10:FF:000001">
    <property type="entry name" value="UDP-N-acetylmuramate--L-alanine ligase"/>
    <property type="match status" value="1"/>
</dbReference>
<dbReference type="SUPFAM" id="SSF51984">
    <property type="entry name" value="MurCD N-terminal domain"/>
    <property type="match status" value="1"/>
</dbReference>
<dbReference type="UniPathway" id="UPA00219"/>
<evidence type="ECO:0000256" key="7">
    <source>
        <dbReference type="ARBA" id="ARBA00022741"/>
    </source>
</evidence>
<comment type="similarity">
    <text evidence="14">Belongs to the MurCDEF family.</text>
</comment>
<dbReference type="GO" id="GO:0071555">
    <property type="term" value="P:cell wall organization"/>
    <property type="evidence" value="ECO:0007669"/>
    <property type="project" value="UniProtKB-KW"/>
</dbReference>
<evidence type="ECO:0000256" key="1">
    <source>
        <dbReference type="ARBA" id="ARBA00004496"/>
    </source>
</evidence>
<evidence type="ECO:0000256" key="5">
    <source>
        <dbReference type="ARBA" id="ARBA00022598"/>
    </source>
</evidence>
<gene>
    <name evidence="14" type="primary">murC</name>
    <name evidence="19" type="ORF">CKF54_01425</name>
</gene>
<dbReference type="PANTHER" id="PTHR43445">
    <property type="entry name" value="UDP-N-ACETYLMURAMATE--L-ALANINE LIGASE-RELATED"/>
    <property type="match status" value="1"/>
</dbReference>
<evidence type="ECO:0000256" key="10">
    <source>
        <dbReference type="ARBA" id="ARBA00022984"/>
    </source>
</evidence>
<accession>A0A3A1Y768</accession>
<comment type="pathway">
    <text evidence="2 14">Cell wall biogenesis; peptidoglycan biosynthesis.</text>
</comment>
<comment type="catalytic activity">
    <reaction evidence="13 14">
        <text>UDP-N-acetyl-alpha-D-muramate + L-alanine + ATP = UDP-N-acetyl-alpha-D-muramoyl-L-alanine + ADP + phosphate + H(+)</text>
        <dbReference type="Rhea" id="RHEA:23372"/>
        <dbReference type="ChEBI" id="CHEBI:15378"/>
        <dbReference type="ChEBI" id="CHEBI:30616"/>
        <dbReference type="ChEBI" id="CHEBI:43474"/>
        <dbReference type="ChEBI" id="CHEBI:57972"/>
        <dbReference type="ChEBI" id="CHEBI:70757"/>
        <dbReference type="ChEBI" id="CHEBI:83898"/>
        <dbReference type="ChEBI" id="CHEBI:456216"/>
        <dbReference type="EC" id="6.3.2.8"/>
    </reaction>
</comment>
<evidence type="ECO:0000256" key="13">
    <source>
        <dbReference type="ARBA" id="ARBA00047833"/>
    </source>
</evidence>
<dbReference type="InterPro" id="IPR013221">
    <property type="entry name" value="Mur_ligase_cen"/>
</dbReference>
<evidence type="ECO:0000256" key="4">
    <source>
        <dbReference type="ARBA" id="ARBA00022490"/>
    </source>
</evidence>